<comment type="cofactor">
    <cofactor evidence="11">
        <name>[4Fe-4S] cluster</name>
        <dbReference type="ChEBI" id="CHEBI:49883"/>
    </cofactor>
    <text evidence="11">Binds 1 [4Fe-4S] cluster per subunit. Following nitrosylation of the [4Fe-4S] cluster binds 1 [4Fe-8(NO)] cluster per subunit.</text>
</comment>
<dbReference type="InterPro" id="IPR003482">
    <property type="entry name" value="Whib"/>
</dbReference>
<keyword evidence="7 11" id="KW-0805">Transcription regulation</keyword>
<evidence type="ECO:0000256" key="8">
    <source>
        <dbReference type="ARBA" id="ARBA00023125"/>
    </source>
</evidence>
<proteinExistence type="inferred from homology"/>
<comment type="similarity">
    <text evidence="2 11">Belongs to the WhiB family.</text>
</comment>
<evidence type="ECO:0000259" key="12">
    <source>
        <dbReference type="PROSITE" id="PS51674"/>
    </source>
</evidence>
<evidence type="ECO:0000256" key="1">
    <source>
        <dbReference type="ARBA" id="ARBA00004496"/>
    </source>
</evidence>
<accession>A0ABN3KYD4</accession>
<comment type="function">
    <text evidence="11">Acts as a transcriptional regulator. Probably redox-responsive. The apo- but not holo-form probably binds DNA.</text>
</comment>
<keyword evidence="3 11" id="KW-0004">4Fe-4S</keyword>
<evidence type="ECO:0000256" key="4">
    <source>
        <dbReference type="ARBA" id="ARBA00022723"/>
    </source>
</evidence>
<evidence type="ECO:0000256" key="5">
    <source>
        <dbReference type="ARBA" id="ARBA00023004"/>
    </source>
</evidence>
<keyword evidence="14" id="KW-1185">Reference proteome</keyword>
<comment type="subcellular location">
    <subcellularLocation>
        <location evidence="1 11">Cytoplasm</location>
    </subcellularLocation>
</comment>
<keyword evidence="9 11" id="KW-1015">Disulfide bond</keyword>
<evidence type="ECO:0000256" key="6">
    <source>
        <dbReference type="ARBA" id="ARBA00023014"/>
    </source>
</evidence>
<evidence type="ECO:0000256" key="10">
    <source>
        <dbReference type="ARBA" id="ARBA00023163"/>
    </source>
</evidence>
<feature type="binding site" evidence="11">
    <location>
        <position position="56"/>
    </location>
    <ligand>
        <name>[4Fe-4S] cluster</name>
        <dbReference type="ChEBI" id="CHEBI:49883"/>
    </ligand>
</feature>
<evidence type="ECO:0000256" key="11">
    <source>
        <dbReference type="HAMAP-Rule" id="MF_01479"/>
    </source>
</evidence>
<dbReference type="PANTHER" id="PTHR38839">
    <property type="entry name" value="TRANSCRIPTIONAL REGULATOR WHID-RELATED"/>
    <property type="match status" value="1"/>
</dbReference>
<sequence length="121" mass="13225">MSAQTPHRTLQAGHGPMLRALARGGWKERGTCRQTDPELWFADTSQRTKARAASICASCPVRRPCLAWALVFDEEYGVWGGLDATERHTLKRRLTTGETLLAVLADVLGWPIAAPSNPEAA</sequence>
<evidence type="ECO:0000256" key="2">
    <source>
        <dbReference type="ARBA" id="ARBA00006597"/>
    </source>
</evidence>
<keyword evidence="5 11" id="KW-0408">Iron</keyword>
<dbReference type="Proteomes" id="UP001500730">
    <property type="component" value="Unassembled WGS sequence"/>
</dbReference>
<dbReference type="HAMAP" id="MF_01479">
    <property type="entry name" value="WhiB"/>
    <property type="match status" value="1"/>
</dbReference>
<reference evidence="13 14" key="1">
    <citation type="journal article" date="2019" name="Int. J. Syst. Evol. Microbiol.">
        <title>The Global Catalogue of Microorganisms (GCM) 10K type strain sequencing project: providing services to taxonomists for standard genome sequencing and annotation.</title>
        <authorList>
            <consortium name="The Broad Institute Genomics Platform"/>
            <consortium name="The Broad Institute Genome Sequencing Center for Infectious Disease"/>
            <person name="Wu L."/>
            <person name="Ma J."/>
        </authorList>
    </citation>
    <scope>NUCLEOTIDE SEQUENCE [LARGE SCALE GENOMIC DNA]</scope>
    <source>
        <strain evidence="13 14">JCM 16259</strain>
    </source>
</reference>
<dbReference type="EMBL" id="BAAARE010000003">
    <property type="protein sequence ID" value="GAA2474008.1"/>
    <property type="molecule type" value="Genomic_DNA"/>
</dbReference>
<comment type="PTM">
    <text evidence="11">Upon Fe-S cluster removal intramolecular disulfide bonds are formed.</text>
</comment>
<evidence type="ECO:0000313" key="14">
    <source>
        <dbReference type="Proteomes" id="UP001500730"/>
    </source>
</evidence>
<comment type="caution">
    <text evidence="13">The sequence shown here is derived from an EMBL/GenBank/DDBJ whole genome shotgun (WGS) entry which is preliminary data.</text>
</comment>
<gene>
    <name evidence="11" type="primary">whiB</name>
    <name evidence="13" type="ORF">GCM10009858_09250</name>
</gene>
<dbReference type="Pfam" id="PF02467">
    <property type="entry name" value="Whib"/>
    <property type="match status" value="1"/>
</dbReference>
<dbReference type="PROSITE" id="PS51674">
    <property type="entry name" value="4FE4S_WBL"/>
    <property type="match status" value="1"/>
</dbReference>
<feature type="binding site" evidence="11">
    <location>
        <position position="32"/>
    </location>
    <ligand>
        <name>[4Fe-4S] cluster</name>
        <dbReference type="ChEBI" id="CHEBI:49883"/>
    </ligand>
</feature>
<organism evidence="13 14">
    <name type="scientific">Terrabacter carboxydivorans</name>
    <dbReference type="NCBI Taxonomy" id="619730"/>
    <lineage>
        <taxon>Bacteria</taxon>
        <taxon>Bacillati</taxon>
        <taxon>Actinomycetota</taxon>
        <taxon>Actinomycetes</taxon>
        <taxon>Micrococcales</taxon>
        <taxon>Intrasporangiaceae</taxon>
        <taxon>Terrabacter</taxon>
    </lineage>
</organism>
<feature type="domain" description="4Fe-4S Wbl-type" evidence="12">
    <location>
        <begin position="31"/>
        <end position="89"/>
    </location>
</feature>
<keyword evidence="6 11" id="KW-0411">Iron-sulfur</keyword>
<dbReference type="RefSeq" id="WP_344253397.1">
    <property type="nucleotide sequence ID" value="NZ_BAAARE010000003.1"/>
</dbReference>
<evidence type="ECO:0000313" key="13">
    <source>
        <dbReference type="EMBL" id="GAA2474008.1"/>
    </source>
</evidence>
<dbReference type="InterPro" id="IPR034768">
    <property type="entry name" value="4FE4S_WBL"/>
</dbReference>
<feature type="binding site" evidence="11">
    <location>
        <position position="65"/>
    </location>
    <ligand>
        <name>[4Fe-4S] cluster</name>
        <dbReference type="ChEBI" id="CHEBI:49883"/>
    </ligand>
</feature>
<evidence type="ECO:0000256" key="7">
    <source>
        <dbReference type="ARBA" id="ARBA00023015"/>
    </source>
</evidence>
<evidence type="ECO:0000256" key="9">
    <source>
        <dbReference type="ARBA" id="ARBA00023157"/>
    </source>
</evidence>
<keyword evidence="4 11" id="KW-0479">Metal-binding</keyword>
<evidence type="ECO:0000256" key="3">
    <source>
        <dbReference type="ARBA" id="ARBA00022485"/>
    </source>
</evidence>
<keyword evidence="10 11" id="KW-0804">Transcription</keyword>
<feature type="binding site" evidence="11">
    <location>
        <position position="59"/>
    </location>
    <ligand>
        <name>[4Fe-4S] cluster</name>
        <dbReference type="ChEBI" id="CHEBI:49883"/>
    </ligand>
</feature>
<keyword evidence="8 11" id="KW-0238">DNA-binding</keyword>
<keyword evidence="11" id="KW-0963">Cytoplasm</keyword>
<name>A0ABN3KYD4_9MICO</name>
<protein>
    <recommendedName>
        <fullName evidence="11">Transcriptional regulator WhiB</fullName>
    </recommendedName>
</protein>
<comment type="PTM">
    <text evidence="11">The Fe-S cluster can be nitrosylated by nitric oxide (NO).</text>
</comment>